<feature type="region of interest" description="Disordered" evidence="3">
    <location>
        <begin position="1"/>
        <end position="35"/>
    </location>
</feature>
<dbReference type="PANTHER" id="PTHR42715:SF3">
    <property type="entry name" value="BETA-GLUCOSIDASE B-RELATED"/>
    <property type="match status" value="1"/>
</dbReference>
<accession>A0A6J6NKC5</accession>
<dbReference type="InterPro" id="IPR013783">
    <property type="entry name" value="Ig-like_fold"/>
</dbReference>
<evidence type="ECO:0000259" key="5">
    <source>
        <dbReference type="Pfam" id="PF01915"/>
    </source>
</evidence>
<evidence type="ECO:0000256" key="3">
    <source>
        <dbReference type="SAM" id="MobiDB-lite"/>
    </source>
</evidence>
<evidence type="ECO:0000256" key="2">
    <source>
        <dbReference type="ARBA" id="ARBA00022801"/>
    </source>
</evidence>
<reference evidence="7" key="1">
    <citation type="submission" date="2020-05" db="EMBL/GenBank/DDBJ databases">
        <authorList>
            <person name="Chiriac C."/>
            <person name="Salcher M."/>
            <person name="Ghai R."/>
            <person name="Kavagutti S V."/>
        </authorList>
    </citation>
    <scope>NUCLEOTIDE SEQUENCE</scope>
</reference>
<dbReference type="SUPFAM" id="SSF52279">
    <property type="entry name" value="Beta-D-glucan exohydrolase, C-terminal domain"/>
    <property type="match status" value="1"/>
</dbReference>
<dbReference type="InterPro" id="IPR036962">
    <property type="entry name" value="Glyco_hydro_3_N_sf"/>
</dbReference>
<dbReference type="InterPro" id="IPR001764">
    <property type="entry name" value="Glyco_hydro_3_N"/>
</dbReference>
<comment type="similarity">
    <text evidence="1">Belongs to the glycosyl hydrolase 3 family.</text>
</comment>
<evidence type="ECO:0000259" key="6">
    <source>
        <dbReference type="Pfam" id="PF14310"/>
    </source>
</evidence>
<dbReference type="Pfam" id="PF01915">
    <property type="entry name" value="Glyco_hydro_3_C"/>
    <property type="match status" value="1"/>
</dbReference>
<name>A0A6J6NKC5_9ZZZZ</name>
<dbReference type="EMBL" id="CAEZXS010000008">
    <property type="protein sequence ID" value="CAB4686626.1"/>
    <property type="molecule type" value="Genomic_DNA"/>
</dbReference>
<proteinExistence type="inferred from homology"/>
<feature type="domain" description="Glycoside hydrolase family 3 N-terminal" evidence="4">
    <location>
        <begin position="98"/>
        <end position="333"/>
    </location>
</feature>
<dbReference type="InterPro" id="IPR050288">
    <property type="entry name" value="Cellulose_deg_GH3"/>
</dbReference>
<dbReference type="Gene3D" id="3.40.50.1700">
    <property type="entry name" value="Glycoside hydrolase family 3 C-terminal domain"/>
    <property type="match status" value="1"/>
</dbReference>
<sequence length="727" mass="78988">MTKKRNMSVRARLLGSTPQAKQDKTRSPKDAAAAAFSSFRTATPRSNSEVEAEVDRLLRSLSMQERMLLMSGDGPFIRGTRDMSKRYNGVPVVAGAVKRLGIPGLRFTDGPRGVVMYHSTAFPSPMARGASFDPTLERRIGDAIGVEARTQGANLFAGVCINLLRHPAWGRAQETYGEDSYLLGEMGVALIEGTQRHVMACVKHFAVNSMENSRLWLDVRIDERDLTDLYLPHFKRCVEAGVAGVMTAYNSVNGSPCGQHQKLITQTLKQDWGFDGFVISDFTWGIRNPAAAANAGMDVEMPFRWRFRALPRLLRSGRVSAERINDAAKRVLQKQLEFAAVGEPERYLPEVVAGSEHRELARHAAVQSMVLLRNEPTQAPWQARPSSSGQEIARESAPEPLLPLNPGRLNSLAVIGWLASEQNIGDLGSSQVHPPSVVTLLQGLTSAGSEHGLDVRYHDGVDQSGAVALARDCDAVVLVAGSSYRDEGEWIIRAGGDRSTLRLIQHDEQLIEAVASANRATAVVLMGGSAFVTDTWHDHVPALLMAWYPGMEGGHAVADLLFGVSSPTGRLPCTWPASKNTLPPFRRFARSIEYGPLHGYRFMEASNQVPAFPFGYGLGFHPLSWSDPVLESVTEQTAGGFTVQLAVTVTNNATRPGGEVVQAYLAQSLGSCEDPLLTLVGFTKALVEAESSTKVSVSVQVDELPEIIYLGENSDPGSHLAVKIRSD</sequence>
<dbReference type="PRINTS" id="PR00133">
    <property type="entry name" value="GLHYDRLASE3"/>
</dbReference>
<dbReference type="Gene3D" id="2.60.40.10">
    <property type="entry name" value="Immunoglobulins"/>
    <property type="match status" value="1"/>
</dbReference>
<dbReference type="GO" id="GO:0008422">
    <property type="term" value="F:beta-glucosidase activity"/>
    <property type="evidence" value="ECO:0007669"/>
    <property type="project" value="TreeGrafter"/>
</dbReference>
<dbReference type="InterPro" id="IPR002772">
    <property type="entry name" value="Glyco_hydro_3_C"/>
</dbReference>
<evidence type="ECO:0000256" key="1">
    <source>
        <dbReference type="ARBA" id="ARBA00005336"/>
    </source>
</evidence>
<keyword evidence="2" id="KW-0378">Hydrolase</keyword>
<dbReference type="Pfam" id="PF14310">
    <property type="entry name" value="Fn3-like"/>
    <property type="match status" value="1"/>
</dbReference>
<evidence type="ECO:0000313" key="7">
    <source>
        <dbReference type="EMBL" id="CAB4686626.1"/>
    </source>
</evidence>
<dbReference type="PANTHER" id="PTHR42715">
    <property type="entry name" value="BETA-GLUCOSIDASE"/>
    <property type="match status" value="1"/>
</dbReference>
<dbReference type="AlphaFoldDB" id="A0A6J6NKC5"/>
<organism evidence="7">
    <name type="scientific">freshwater metagenome</name>
    <dbReference type="NCBI Taxonomy" id="449393"/>
    <lineage>
        <taxon>unclassified sequences</taxon>
        <taxon>metagenomes</taxon>
        <taxon>ecological metagenomes</taxon>
    </lineage>
</organism>
<dbReference type="Pfam" id="PF00933">
    <property type="entry name" value="Glyco_hydro_3"/>
    <property type="match status" value="1"/>
</dbReference>
<dbReference type="Gene3D" id="3.20.20.300">
    <property type="entry name" value="Glycoside hydrolase, family 3, N-terminal domain"/>
    <property type="match status" value="1"/>
</dbReference>
<feature type="domain" description="Fibronectin type III-like" evidence="6">
    <location>
        <begin position="659"/>
        <end position="704"/>
    </location>
</feature>
<dbReference type="InterPro" id="IPR036881">
    <property type="entry name" value="Glyco_hydro_3_C_sf"/>
</dbReference>
<feature type="domain" description="Glycoside hydrolase family 3 C-terminal" evidence="5">
    <location>
        <begin position="400"/>
        <end position="619"/>
    </location>
</feature>
<dbReference type="SUPFAM" id="SSF51445">
    <property type="entry name" value="(Trans)glycosidases"/>
    <property type="match status" value="1"/>
</dbReference>
<dbReference type="GO" id="GO:0009251">
    <property type="term" value="P:glucan catabolic process"/>
    <property type="evidence" value="ECO:0007669"/>
    <property type="project" value="TreeGrafter"/>
</dbReference>
<dbReference type="InterPro" id="IPR026891">
    <property type="entry name" value="Fn3-like"/>
</dbReference>
<gene>
    <name evidence="7" type="ORF">UFOPK2582_00152</name>
</gene>
<dbReference type="InterPro" id="IPR017853">
    <property type="entry name" value="GH"/>
</dbReference>
<protein>
    <submittedName>
        <fullName evidence="7">Unannotated protein</fullName>
    </submittedName>
</protein>
<evidence type="ECO:0000259" key="4">
    <source>
        <dbReference type="Pfam" id="PF00933"/>
    </source>
</evidence>